<comment type="caution">
    <text evidence="1">The sequence shown here is derived from an EMBL/GenBank/DDBJ whole genome shotgun (WGS) entry which is preliminary data.</text>
</comment>
<accession>A0A0F9SDJ1</accession>
<evidence type="ECO:0000313" key="1">
    <source>
        <dbReference type="EMBL" id="KKN27458.1"/>
    </source>
</evidence>
<proteinExistence type="predicted"/>
<gene>
    <name evidence="1" type="ORF">LCGC14_0864440</name>
</gene>
<dbReference type="EMBL" id="LAZR01002636">
    <property type="protein sequence ID" value="KKN27458.1"/>
    <property type="molecule type" value="Genomic_DNA"/>
</dbReference>
<dbReference type="AlphaFoldDB" id="A0A0F9SDJ1"/>
<reference evidence="1" key="1">
    <citation type="journal article" date="2015" name="Nature">
        <title>Complex archaea that bridge the gap between prokaryotes and eukaryotes.</title>
        <authorList>
            <person name="Spang A."/>
            <person name="Saw J.H."/>
            <person name="Jorgensen S.L."/>
            <person name="Zaremba-Niedzwiedzka K."/>
            <person name="Martijn J."/>
            <person name="Lind A.E."/>
            <person name="van Eijk R."/>
            <person name="Schleper C."/>
            <person name="Guy L."/>
            <person name="Ettema T.J."/>
        </authorList>
    </citation>
    <scope>NUCLEOTIDE SEQUENCE</scope>
</reference>
<name>A0A0F9SDJ1_9ZZZZ</name>
<sequence length="80" mass="8727">MKLEELIEKARKKVLAMDKIDKDSGLAKPQEVSLQAHADTIKAALEAGLNLILGNDLNNGLKTIAEALVILESLVHRLKN</sequence>
<organism evidence="1">
    <name type="scientific">marine sediment metagenome</name>
    <dbReference type="NCBI Taxonomy" id="412755"/>
    <lineage>
        <taxon>unclassified sequences</taxon>
        <taxon>metagenomes</taxon>
        <taxon>ecological metagenomes</taxon>
    </lineage>
</organism>
<protein>
    <submittedName>
        <fullName evidence="1">Uncharacterized protein</fullName>
    </submittedName>
</protein>